<accession>A0ABY5Y0C7</accession>
<reference evidence="1" key="1">
    <citation type="submission" date="2020-12" db="EMBL/GenBank/DDBJ databases">
        <title>Taurinivorans muris gen. nov., sp. nov., fundamental and realized metabolic niche of a ubiquitous sulfidogenic bacterium in the murine intestine.</title>
        <authorList>
            <person name="Ye H."/>
            <person name="Hanson B.T."/>
            <person name="Loy A."/>
        </authorList>
    </citation>
    <scope>NUCLEOTIDE SEQUENCE</scope>
    <source>
        <strain evidence="1">LT0009</strain>
    </source>
</reference>
<organism evidence="1 2">
    <name type="scientific">Taurinivorans muris</name>
    <dbReference type="NCBI Taxonomy" id="2787751"/>
    <lineage>
        <taxon>Bacteria</taxon>
        <taxon>Pseudomonadati</taxon>
        <taxon>Thermodesulfobacteriota</taxon>
        <taxon>Desulfovibrionia</taxon>
        <taxon>Desulfovibrionales</taxon>
        <taxon>Desulfovibrionaceae</taxon>
        <taxon>Taurinivorans</taxon>
    </lineage>
</organism>
<dbReference type="RefSeq" id="WP_334315020.1">
    <property type="nucleotide sequence ID" value="NZ_CP065938.1"/>
</dbReference>
<evidence type="ECO:0000313" key="1">
    <source>
        <dbReference type="EMBL" id="UWX05443.1"/>
    </source>
</evidence>
<proteinExistence type="predicted"/>
<evidence type="ECO:0000313" key="2">
    <source>
        <dbReference type="Proteomes" id="UP001058120"/>
    </source>
</evidence>
<name>A0ABY5Y0C7_9BACT</name>
<gene>
    <name evidence="1" type="ORF">JBF11_08320</name>
</gene>
<sequence>MKHPIRLEICKLLDMHASLTTREIQDLLLQSHPGEKQVYAADEHVLSLRAVGIAELVEEWVEDAGEGEMLMQRWRLTKFGREKYRKYW</sequence>
<dbReference type="Proteomes" id="UP001058120">
    <property type="component" value="Chromosome"/>
</dbReference>
<dbReference type="EMBL" id="CP065938">
    <property type="protein sequence ID" value="UWX05443.1"/>
    <property type="molecule type" value="Genomic_DNA"/>
</dbReference>
<protein>
    <submittedName>
        <fullName evidence="1">Uncharacterized protein</fullName>
    </submittedName>
</protein>
<keyword evidence="2" id="KW-1185">Reference proteome</keyword>